<dbReference type="InterPro" id="IPR011006">
    <property type="entry name" value="CheY-like_superfamily"/>
</dbReference>
<dbReference type="Proteomes" id="UP001337655">
    <property type="component" value="Unassembled WGS sequence"/>
</dbReference>
<evidence type="ECO:0000256" key="1">
    <source>
        <dbReference type="ARBA" id="ARBA00022553"/>
    </source>
</evidence>
<dbReference type="GO" id="GO:0000160">
    <property type="term" value="P:phosphorelay signal transduction system"/>
    <property type="evidence" value="ECO:0007669"/>
    <property type="project" value="InterPro"/>
</dbReference>
<evidence type="ECO:0000256" key="2">
    <source>
        <dbReference type="ARBA" id="ARBA00023012"/>
    </source>
</evidence>
<dbReference type="PRINTS" id="PR00344">
    <property type="entry name" value="BCTRLSENSOR"/>
</dbReference>
<dbReference type="InterPro" id="IPR004358">
    <property type="entry name" value="Sig_transdc_His_kin-like_C"/>
</dbReference>
<sequence>MGTIAARLSLDDLIDREKKLHLYFCVHDTGPGLTTEQIGRLFHRYSQATPKTHVTYGGSGLGLYICRELAEKQGGGVGVASHPDKGSAFAFWIETRAVATPEEAAAGLSGRLSKPLSISRAGSLEFSTTSHSSQDLSHRPGLESKRTINRHQGGFHILLVEDNLVNQRILTKQLETAQCTVTVANNGEEALSILEKSNISQNIEQPPHSTSDKDADLISTDLILMDIEMPVMDGLQCTRRTREFELAGQISRHLPIIAVTANVRQELKDAALAAGVDSVLSKPCTVSDVLVRVEEHLVESPRLR</sequence>
<dbReference type="InterPro" id="IPR001789">
    <property type="entry name" value="Sig_transdc_resp-reg_receiver"/>
</dbReference>
<dbReference type="GeneID" id="89923561"/>
<organism evidence="6 7">
    <name type="scientific">Saxophila tyrrhenica</name>
    <dbReference type="NCBI Taxonomy" id="1690608"/>
    <lineage>
        <taxon>Eukaryota</taxon>
        <taxon>Fungi</taxon>
        <taxon>Dikarya</taxon>
        <taxon>Ascomycota</taxon>
        <taxon>Pezizomycotina</taxon>
        <taxon>Dothideomycetes</taxon>
        <taxon>Dothideomycetidae</taxon>
        <taxon>Mycosphaerellales</taxon>
        <taxon>Extremaceae</taxon>
        <taxon>Saxophila</taxon>
    </lineage>
</organism>
<keyword evidence="2" id="KW-0902">Two-component regulatory system</keyword>
<dbReference type="SUPFAM" id="SSF52172">
    <property type="entry name" value="CheY-like"/>
    <property type="match status" value="1"/>
</dbReference>
<evidence type="ECO:0000313" key="6">
    <source>
        <dbReference type="EMBL" id="KAK5173533.1"/>
    </source>
</evidence>
<comment type="caution">
    <text evidence="6">The sequence shown here is derived from an EMBL/GenBank/DDBJ whole genome shotgun (WGS) entry which is preliminary data.</text>
</comment>
<evidence type="ECO:0000313" key="7">
    <source>
        <dbReference type="Proteomes" id="UP001337655"/>
    </source>
</evidence>
<protein>
    <submittedName>
        <fullName evidence="6">Uncharacterized protein</fullName>
    </submittedName>
</protein>
<accession>A0AAV9PLD2</accession>
<evidence type="ECO:0000259" key="4">
    <source>
        <dbReference type="PROSITE" id="PS50109"/>
    </source>
</evidence>
<dbReference type="InterPro" id="IPR005467">
    <property type="entry name" value="His_kinase_dom"/>
</dbReference>
<evidence type="ECO:0000259" key="5">
    <source>
        <dbReference type="PROSITE" id="PS50110"/>
    </source>
</evidence>
<feature type="domain" description="Response regulatory" evidence="5">
    <location>
        <begin position="156"/>
        <end position="297"/>
    </location>
</feature>
<dbReference type="PANTHER" id="PTHR45339">
    <property type="entry name" value="HYBRID SIGNAL TRANSDUCTION HISTIDINE KINASE J"/>
    <property type="match status" value="1"/>
</dbReference>
<evidence type="ECO:0000256" key="3">
    <source>
        <dbReference type="PROSITE-ProRule" id="PRU00169"/>
    </source>
</evidence>
<dbReference type="PANTHER" id="PTHR45339:SF1">
    <property type="entry name" value="HYBRID SIGNAL TRANSDUCTION HISTIDINE KINASE J"/>
    <property type="match status" value="1"/>
</dbReference>
<feature type="domain" description="Histidine kinase" evidence="4">
    <location>
        <begin position="1"/>
        <end position="97"/>
    </location>
</feature>
<dbReference type="GO" id="GO:0016772">
    <property type="term" value="F:transferase activity, transferring phosphorus-containing groups"/>
    <property type="evidence" value="ECO:0007669"/>
    <property type="project" value="InterPro"/>
</dbReference>
<gene>
    <name evidence="6" type="ORF">LTR77_002214</name>
</gene>
<name>A0AAV9PLD2_9PEZI</name>
<proteinExistence type="predicted"/>
<dbReference type="Gene3D" id="3.30.565.10">
    <property type="entry name" value="Histidine kinase-like ATPase, C-terminal domain"/>
    <property type="match status" value="1"/>
</dbReference>
<dbReference type="Pfam" id="PF00072">
    <property type="entry name" value="Response_reg"/>
    <property type="match status" value="1"/>
</dbReference>
<dbReference type="AlphaFoldDB" id="A0AAV9PLD2"/>
<dbReference type="SMART" id="SM00448">
    <property type="entry name" value="REC"/>
    <property type="match status" value="1"/>
</dbReference>
<dbReference type="EMBL" id="JAVRRT010000003">
    <property type="protein sequence ID" value="KAK5173533.1"/>
    <property type="molecule type" value="Genomic_DNA"/>
</dbReference>
<keyword evidence="7" id="KW-1185">Reference proteome</keyword>
<dbReference type="InterPro" id="IPR003594">
    <property type="entry name" value="HATPase_dom"/>
</dbReference>
<dbReference type="InterPro" id="IPR036890">
    <property type="entry name" value="HATPase_C_sf"/>
</dbReference>
<dbReference type="RefSeq" id="XP_064662228.1">
    <property type="nucleotide sequence ID" value="XM_064799473.1"/>
</dbReference>
<reference evidence="6 7" key="1">
    <citation type="submission" date="2023-08" db="EMBL/GenBank/DDBJ databases">
        <title>Black Yeasts Isolated from many extreme environments.</title>
        <authorList>
            <person name="Coleine C."/>
            <person name="Stajich J.E."/>
            <person name="Selbmann L."/>
        </authorList>
    </citation>
    <scope>NUCLEOTIDE SEQUENCE [LARGE SCALE GENOMIC DNA]</scope>
    <source>
        <strain evidence="6 7">CCFEE 5935</strain>
    </source>
</reference>
<dbReference type="PROSITE" id="PS50109">
    <property type="entry name" value="HIS_KIN"/>
    <property type="match status" value="1"/>
</dbReference>
<dbReference type="PROSITE" id="PS50110">
    <property type="entry name" value="RESPONSE_REGULATORY"/>
    <property type="match status" value="1"/>
</dbReference>
<dbReference type="SMART" id="SM00387">
    <property type="entry name" value="HATPase_c"/>
    <property type="match status" value="1"/>
</dbReference>
<feature type="modified residue" description="4-aspartylphosphate" evidence="3">
    <location>
        <position position="226"/>
    </location>
</feature>
<keyword evidence="1 3" id="KW-0597">Phosphoprotein</keyword>
<dbReference type="Gene3D" id="3.40.50.2300">
    <property type="match status" value="1"/>
</dbReference>
<dbReference type="CDD" id="cd17546">
    <property type="entry name" value="REC_hyHK_CKI1_RcsC-like"/>
    <property type="match status" value="1"/>
</dbReference>
<dbReference type="Pfam" id="PF02518">
    <property type="entry name" value="HATPase_c"/>
    <property type="match status" value="1"/>
</dbReference>
<dbReference type="SUPFAM" id="SSF55874">
    <property type="entry name" value="ATPase domain of HSP90 chaperone/DNA topoisomerase II/histidine kinase"/>
    <property type="match status" value="1"/>
</dbReference>